<dbReference type="InterPro" id="IPR000731">
    <property type="entry name" value="SSD"/>
</dbReference>
<feature type="transmembrane region" description="Helical" evidence="16">
    <location>
        <begin position="1329"/>
        <end position="1351"/>
    </location>
</feature>
<evidence type="ECO:0000256" key="9">
    <source>
        <dbReference type="ARBA" id="ARBA00023098"/>
    </source>
</evidence>
<accession>A0AAV2T715</accession>
<feature type="transmembrane region" description="Helical" evidence="16">
    <location>
        <begin position="1226"/>
        <end position="1248"/>
    </location>
</feature>
<dbReference type="PANTHER" id="PTHR45727">
    <property type="entry name" value="NPC INTRACELLULAR CHOLESTEROL TRANSPORTER 1"/>
    <property type="match status" value="1"/>
</dbReference>
<keyword evidence="7 16" id="KW-1133">Transmembrane helix</keyword>
<feature type="transmembrane region" description="Helical" evidence="16">
    <location>
        <begin position="624"/>
        <end position="641"/>
    </location>
</feature>
<comment type="subcellular location">
    <subcellularLocation>
        <location evidence="1">Endomembrane system</location>
        <topology evidence="1">Multi-pass membrane protein</topology>
    </subcellularLocation>
</comment>
<keyword evidence="8" id="KW-0445">Lipid transport</keyword>
<evidence type="ECO:0000256" key="11">
    <source>
        <dbReference type="ARBA" id="ARBA00023157"/>
    </source>
</evidence>
<feature type="transmembrane region" description="Helical" evidence="16">
    <location>
        <begin position="683"/>
        <end position="705"/>
    </location>
</feature>
<dbReference type="GO" id="GO:0030299">
    <property type="term" value="P:intestinal cholesterol absorption"/>
    <property type="evidence" value="ECO:0007669"/>
    <property type="project" value="TreeGrafter"/>
</dbReference>
<dbReference type="InterPro" id="IPR053958">
    <property type="entry name" value="HMGCR/SNAP/NPC1-like_SSD"/>
</dbReference>
<feature type="transmembrane region" description="Helical" evidence="16">
    <location>
        <begin position="804"/>
        <end position="829"/>
    </location>
</feature>
<keyword evidence="10 16" id="KW-0472">Membrane</keyword>
<dbReference type="EMBL" id="CAXLJL010000123">
    <property type="protein sequence ID" value="CAL5132195.1"/>
    <property type="molecule type" value="Genomic_DNA"/>
</dbReference>
<dbReference type="InterPro" id="IPR004765">
    <property type="entry name" value="NPC1-like"/>
</dbReference>
<evidence type="ECO:0000256" key="13">
    <source>
        <dbReference type="ARBA" id="ARBA00023180"/>
    </source>
</evidence>
<evidence type="ECO:0000256" key="2">
    <source>
        <dbReference type="ARBA" id="ARBA00005585"/>
    </source>
</evidence>
<feature type="transmembrane region" description="Helical" evidence="16">
    <location>
        <begin position="257"/>
        <end position="276"/>
    </location>
</feature>
<dbReference type="Pfam" id="PF12349">
    <property type="entry name" value="Sterol-sensing"/>
    <property type="match status" value="2"/>
</dbReference>
<feature type="transmembrane region" description="Helical" evidence="16">
    <location>
        <begin position="1199"/>
        <end position="1219"/>
    </location>
</feature>
<evidence type="ECO:0000256" key="14">
    <source>
        <dbReference type="ARBA" id="ARBA00023221"/>
    </source>
</evidence>
<gene>
    <name evidence="19" type="ORF">CDAUBV1_LOCUS5038</name>
</gene>
<dbReference type="GO" id="GO:0042632">
    <property type="term" value="P:cholesterol homeostasis"/>
    <property type="evidence" value="ECO:0007669"/>
    <property type="project" value="TreeGrafter"/>
</dbReference>
<evidence type="ECO:0000256" key="7">
    <source>
        <dbReference type="ARBA" id="ARBA00022989"/>
    </source>
</evidence>
<comment type="catalytic activity">
    <reaction evidence="15">
        <text>cholesterol(in) = cholesterol(out)</text>
        <dbReference type="Rhea" id="RHEA:39747"/>
        <dbReference type="ChEBI" id="CHEBI:16113"/>
    </reaction>
</comment>
<feature type="transmembrane region" description="Helical" evidence="16">
    <location>
        <begin position="778"/>
        <end position="798"/>
    </location>
</feature>
<dbReference type="GO" id="GO:0005886">
    <property type="term" value="C:plasma membrane"/>
    <property type="evidence" value="ECO:0007669"/>
    <property type="project" value="TreeGrafter"/>
</dbReference>
<proteinExistence type="inferred from homology"/>
<evidence type="ECO:0000256" key="1">
    <source>
        <dbReference type="ARBA" id="ARBA00004127"/>
    </source>
</evidence>
<dbReference type="InterPro" id="IPR032190">
    <property type="entry name" value="NPC1_N"/>
</dbReference>
<dbReference type="NCBIfam" id="TIGR00917">
    <property type="entry name" value="2A060601"/>
    <property type="match status" value="1"/>
</dbReference>
<evidence type="ECO:0000256" key="16">
    <source>
        <dbReference type="SAM" id="Phobius"/>
    </source>
</evidence>
<feature type="transmembrane region" description="Helical" evidence="16">
    <location>
        <begin position="341"/>
        <end position="359"/>
    </location>
</feature>
<dbReference type="GO" id="GO:0015485">
    <property type="term" value="F:cholesterol binding"/>
    <property type="evidence" value="ECO:0007669"/>
    <property type="project" value="TreeGrafter"/>
</dbReference>
<dbReference type="GO" id="GO:0005319">
    <property type="term" value="F:lipid transporter activity"/>
    <property type="evidence" value="ECO:0007669"/>
    <property type="project" value="InterPro"/>
</dbReference>
<dbReference type="GO" id="GO:0008203">
    <property type="term" value="P:cholesterol metabolic process"/>
    <property type="evidence" value="ECO:0007669"/>
    <property type="project" value="UniProtKB-KW"/>
</dbReference>
<evidence type="ECO:0000256" key="10">
    <source>
        <dbReference type="ARBA" id="ARBA00023136"/>
    </source>
</evidence>
<dbReference type="Pfam" id="PF16414">
    <property type="entry name" value="NPC1_N"/>
    <property type="match status" value="1"/>
</dbReference>
<keyword evidence="11" id="KW-1015">Disulfide bond</keyword>
<feature type="transmembrane region" description="Helical" evidence="16">
    <location>
        <begin position="1298"/>
        <end position="1317"/>
    </location>
</feature>
<dbReference type="Gene3D" id="1.20.1640.10">
    <property type="entry name" value="Multidrug efflux transporter AcrB transmembrane domain"/>
    <property type="match status" value="2"/>
</dbReference>
<protein>
    <recommendedName>
        <fullName evidence="18">SSD domain-containing protein</fullName>
    </recommendedName>
</protein>
<evidence type="ECO:0000256" key="4">
    <source>
        <dbReference type="ARBA" id="ARBA00022548"/>
    </source>
</evidence>
<dbReference type="SUPFAM" id="SSF82866">
    <property type="entry name" value="Multidrug efflux transporter AcrB transmembrane domain"/>
    <property type="match status" value="2"/>
</dbReference>
<evidence type="ECO:0000256" key="15">
    <source>
        <dbReference type="ARBA" id="ARBA00034049"/>
    </source>
</evidence>
<dbReference type="GO" id="GO:0015918">
    <property type="term" value="P:sterol transport"/>
    <property type="evidence" value="ECO:0007669"/>
    <property type="project" value="TreeGrafter"/>
</dbReference>
<sequence>MFGRLVLACGALFLVCLLSGVGSKCVWYGMKTEGSVVRYNAYDGPPKPLTDPEARDTLAKLCPLQSKSGSPPEVCCDKEQLKFFSSSAKTAYELLRRCPSCWANFRMLLCAMTCDADHSNFITPYVKNKVVERIDYTLTASVADTLFTSCKDVSFNGGHAIDSICDDSSCTRDKFLAGIGGPRGPFPINFVISDETEIKPGIVPFSEQFYSCNESVPKRGVDKGGPACTCMDCESSCTQPEPPPQPTPPLKIFGLDANWVCLFFVFAGLTIIFATYEIGSHIYRNRWGESDDDLAEGKGTPLMKEGSTTQLNCFLQTRARLEQGLALFFFLLGRSVARHPYISLLCSVFVSLVLCAGMARFTVTTNPVELWSAKESRSRLEKNYFDRNFAPFYRTEQIILRPKNQSFFIHNNMYPASGQSAFGPALKSDFLLKIFNLSTELQQIKVYSEEFNQTITLSDICFKPLEPDNMKCAVASPMEYFQNDLSTFDETMFDDFDFLVADYLDHLMFCLQSPLSTGGSYPNKSVSCLSASGMPVYPTVSFGGFNGTKYNESTVAVVSILVNNDPDPKSDLVKKAEIWETEYLKHVRRWIEENKDEVEVSYQAERSVEDEINRQSEADVKTVAISYIVMFVYVSLFLASYREWRTVFVDMRITLGLGGVIIVLISVVGSIGFYSYVGIPATLIIIEVIPFLVLAVGVDNIFILVHDFEFDSGAADDILLAEAHRVNYIRGRNQADDKAEEAYKDDDVLLRPPPTLDATIRKLVEARMARTLSRIGPSILLTGLSESTAFFFGALTAMPAVKVFALYAGLAIAFNFLLQIFAFVALFTLDARRHAAQRFDVFCCCGLSSRSETQNAASTSRADGAREGYDRAAGEVDSLSLSSSALDDVQLTSQSTPHKSEDDLNSAPWLHQLIARFLTPFVLSGWVRPIIVLLSLAWLCFSIAIIPNGIHVGLDQKLSMPQDSYMLDYFNALAKDLRVGPPVYFVVTGGHVYNETAGQNRVCGTIGCPHQSLMGQISDASKISSYTWIAAQATSWIDDYFDWIDPDGSPFCCRVYNGTRKLCPSNAPDSECVTCPVQLVDGRPNATDFHYYLPGFLAQNPGERCPKGGRAAYRTAVHLGVNNSVGATYFMTYHTVLHNPDDFLDALKGARRLSDQINEAWRKNGSKHSGLEVVGPDTVYPYSVFYVFYEQYLTVGHEALVQLGACLAAIFVVTFFLIGLNIVGTFIILIGVLYILISLISLMVLWGIDMNAISLVNLVVAVGIGVEFVSHIVRAFIMSPKRTRVERAKASLSEMGSSILRGITLTKIVGIIVLAFAKSRLFQIFYFRMYLGIILFGALTGLIFVPVWLSYIGPPLNKALSGEIRHQHFKNDDYEE</sequence>
<evidence type="ECO:0000256" key="17">
    <source>
        <dbReference type="SAM" id="SignalP"/>
    </source>
</evidence>
<organism evidence="19 20">
    <name type="scientific">Calicophoron daubneyi</name>
    <name type="common">Rumen fluke</name>
    <name type="synonym">Paramphistomum daubneyi</name>
    <dbReference type="NCBI Taxonomy" id="300641"/>
    <lineage>
        <taxon>Eukaryota</taxon>
        <taxon>Metazoa</taxon>
        <taxon>Spiralia</taxon>
        <taxon>Lophotrochozoa</taxon>
        <taxon>Platyhelminthes</taxon>
        <taxon>Trematoda</taxon>
        <taxon>Digenea</taxon>
        <taxon>Plagiorchiida</taxon>
        <taxon>Pronocephalata</taxon>
        <taxon>Paramphistomoidea</taxon>
        <taxon>Paramphistomidae</taxon>
        <taxon>Calicophoron</taxon>
    </lineage>
</organism>
<keyword evidence="4" id="KW-0153">Cholesterol metabolism</keyword>
<name>A0AAV2T715_CALDB</name>
<dbReference type="Pfam" id="PF22314">
    <property type="entry name" value="NPC1_MLD"/>
    <property type="match status" value="1"/>
</dbReference>
<dbReference type="PROSITE" id="PS50156">
    <property type="entry name" value="SSD"/>
    <property type="match status" value="1"/>
</dbReference>
<keyword evidence="14" id="KW-0753">Steroid metabolism</keyword>
<evidence type="ECO:0000256" key="3">
    <source>
        <dbReference type="ARBA" id="ARBA00022448"/>
    </source>
</evidence>
<feature type="transmembrane region" description="Helical" evidence="16">
    <location>
        <begin position="926"/>
        <end position="946"/>
    </location>
</feature>
<comment type="similarity">
    <text evidence="2">Belongs to the patched family.</text>
</comment>
<feature type="domain" description="SSD" evidence="18">
    <location>
        <begin position="619"/>
        <end position="829"/>
    </location>
</feature>
<feature type="transmembrane region" description="Helical" evidence="16">
    <location>
        <begin position="653"/>
        <end position="677"/>
    </location>
</feature>
<dbReference type="PANTHER" id="PTHR45727:SF2">
    <property type="entry name" value="NPC INTRACELLULAR CHOLESTEROL TRANSPORTER 1"/>
    <property type="match status" value="1"/>
</dbReference>
<evidence type="ECO:0000313" key="19">
    <source>
        <dbReference type="EMBL" id="CAL5132195.1"/>
    </source>
</evidence>
<keyword evidence="5 16" id="KW-0812">Transmembrane</keyword>
<evidence type="ECO:0000256" key="12">
    <source>
        <dbReference type="ARBA" id="ARBA00023166"/>
    </source>
</evidence>
<evidence type="ECO:0000259" key="18">
    <source>
        <dbReference type="PROSITE" id="PS50156"/>
    </source>
</evidence>
<reference evidence="19" key="1">
    <citation type="submission" date="2024-06" db="EMBL/GenBank/DDBJ databases">
        <authorList>
            <person name="Liu X."/>
            <person name="Lenzi L."/>
            <person name="Haldenby T S."/>
            <person name="Uol C."/>
        </authorList>
    </citation>
    <scope>NUCLEOTIDE SEQUENCE</scope>
</reference>
<evidence type="ECO:0000256" key="8">
    <source>
        <dbReference type="ARBA" id="ARBA00023055"/>
    </source>
</evidence>
<feature type="chain" id="PRO_5043965769" description="SSD domain-containing protein" evidence="17">
    <location>
        <begin position="24"/>
        <end position="1376"/>
    </location>
</feature>
<dbReference type="GO" id="GO:0012505">
    <property type="term" value="C:endomembrane system"/>
    <property type="evidence" value="ECO:0007669"/>
    <property type="project" value="UniProtKB-SubCell"/>
</dbReference>
<evidence type="ECO:0000313" key="20">
    <source>
        <dbReference type="Proteomes" id="UP001497525"/>
    </source>
</evidence>
<evidence type="ECO:0000256" key="5">
    <source>
        <dbReference type="ARBA" id="ARBA00022692"/>
    </source>
</evidence>
<keyword evidence="6 17" id="KW-0732">Signal</keyword>
<keyword evidence="12" id="KW-1207">Sterol metabolism</keyword>
<evidence type="ECO:0000256" key="6">
    <source>
        <dbReference type="ARBA" id="ARBA00022729"/>
    </source>
</evidence>
<dbReference type="InterPro" id="IPR053956">
    <property type="entry name" value="NPC1_MLD"/>
</dbReference>
<keyword evidence="3" id="KW-0813">Transport</keyword>
<keyword evidence="9" id="KW-0443">Lipid metabolism</keyword>
<keyword evidence="13" id="KW-0325">Glycoprotein</keyword>
<feature type="transmembrane region" description="Helical" evidence="16">
    <location>
        <begin position="1254"/>
        <end position="1277"/>
    </location>
</feature>
<dbReference type="Proteomes" id="UP001497525">
    <property type="component" value="Unassembled WGS sequence"/>
</dbReference>
<comment type="caution">
    <text evidence="19">The sequence shown here is derived from an EMBL/GenBank/DDBJ whole genome shotgun (WGS) entry which is preliminary data.</text>
</comment>
<feature type="signal peptide" evidence="17">
    <location>
        <begin position="1"/>
        <end position="23"/>
    </location>
</feature>